<dbReference type="InterPro" id="IPR002563">
    <property type="entry name" value="Flavin_Rdtase-like_dom"/>
</dbReference>
<dbReference type="Proteomes" id="UP000600799">
    <property type="component" value="Unassembled WGS sequence"/>
</dbReference>
<evidence type="ECO:0000313" key="3">
    <source>
        <dbReference type="EMBL" id="MBF9149611.1"/>
    </source>
</evidence>
<evidence type="ECO:0000256" key="1">
    <source>
        <dbReference type="ARBA" id="ARBA00023002"/>
    </source>
</evidence>
<organism evidence="3 4">
    <name type="scientific">Novosphingobium jiangmenense</name>
    <dbReference type="NCBI Taxonomy" id="2791981"/>
    <lineage>
        <taxon>Bacteria</taxon>
        <taxon>Pseudomonadati</taxon>
        <taxon>Pseudomonadota</taxon>
        <taxon>Alphaproteobacteria</taxon>
        <taxon>Sphingomonadales</taxon>
        <taxon>Sphingomonadaceae</taxon>
        <taxon>Novosphingobium</taxon>
    </lineage>
</organism>
<sequence length="171" mass="17745">MQTVASSCADPTPPSPSFRDAMASLGAAVSVITTDGPAGRHGMTATAVCSLSDSPPSLLVCVNRNSRMHDVLAQNGVFAVNVLAAGQEDLSRLFSNADLPMAQRFASAGDLVRTALDVPGLGAAQLTLACAVTMTIEASTHSVVMGEVREILKGRGEGGLVYFDRRYHALV</sequence>
<evidence type="ECO:0000313" key="4">
    <source>
        <dbReference type="Proteomes" id="UP000600799"/>
    </source>
</evidence>
<protein>
    <submittedName>
        <fullName evidence="3">Flavin reductase</fullName>
    </submittedName>
</protein>
<dbReference type="PANTHER" id="PTHR30466">
    <property type="entry name" value="FLAVIN REDUCTASE"/>
    <property type="match status" value="1"/>
</dbReference>
<dbReference type="SMART" id="SM00903">
    <property type="entry name" value="Flavin_Reduct"/>
    <property type="match status" value="1"/>
</dbReference>
<dbReference type="InterPro" id="IPR050268">
    <property type="entry name" value="NADH-dep_flavin_reductase"/>
</dbReference>
<dbReference type="Pfam" id="PF01613">
    <property type="entry name" value="Flavin_Reduct"/>
    <property type="match status" value="1"/>
</dbReference>
<dbReference type="InterPro" id="IPR012349">
    <property type="entry name" value="Split_barrel_FMN-bd"/>
</dbReference>
<gene>
    <name evidence="3" type="ORF">I2488_01205</name>
</gene>
<reference evidence="3 4" key="1">
    <citation type="submission" date="2020-11" db="EMBL/GenBank/DDBJ databases">
        <title>The genome sequence of Novosphingobium sp. 1Y9A.</title>
        <authorList>
            <person name="Liu Y."/>
        </authorList>
    </citation>
    <scope>NUCLEOTIDE SEQUENCE [LARGE SCALE GENOMIC DNA]</scope>
    <source>
        <strain evidence="3 4">1Y9A</strain>
    </source>
</reference>
<comment type="caution">
    <text evidence="3">The sequence shown here is derived from an EMBL/GenBank/DDBJ whole genome shotgun (WGS) entry which is preliminary data.</text>
</comment>
<proteinExistence type="predicted"/>
<evidence type="ECO:0000259" key="2">
    <source>
        <dbReference type="SMART" id="SM00903"/>
    </source>
</evidence>
<name>A0ABS0HBE3_9SPHN</name>
<keyword evidence="4" id="KW-1185">Reference proteome</keyword>
<dbReference type="SUPFAM" id="SSF50475">
    <property type="entry name" value="FMN-binding split barrel"/>
    <property type="match status" value="1"/>
</dbReference>
<dbReference type="Gene3D" id="2.30.110.10">
    <property type="entry name" value="Electron Transport, Fmn-binding Protein, Chain A"/>
    <property type="match status" value="1"/>
</dbReference>
<dbReference type="PANTHER" id="PTHR30466:SF1">
    <property type="entry name" value="FMN REDUCTASE (NADH) RUTF"/>
    <property type="match status" value="1"/>
</dbReference>
<keyword evidence="1" id="KW-0560">Oxidoreductase</keyword>
<feature type="domain" description="Flavin reductase like" evidence="2">
    <location>
        <begin position="22"/>
        <end position="169"/>
    </location>
</feature>
<dbReference type="RefSeq" id="WP_196273983.1">
    <property type="nucleotide sequence ID" value="NZ_JADQDC010000001.1"/>
</dbReference>
<accession>A0ABS0HBE3</accession>
<dbReference type="EMBL" id="JADQDC010000001">
    <property type="protein sequence ID" value="MBF9149611.1"/>
    <property type="molecule type" value="Genomic_DNA"/>
</dbReference>